<reference evidence="1 2" key="1">
    <citation type="submission" date="2024-10" db="EMBL/GenBank/DDBJ databases">
        <title>The Natural Products Discovery Center: Release of the First 8490 Sequenced Strains for Exploring Actinobacteria Biosynthetic Diversity.</title>
        <authorList>
            <person name="Kalkreuter E."/>
            <person name="Kautsar S.A."/>
            <person name="Yang D."/>
            <person name="Bader C.D."/>
            <person name="Teijaro C.N."/>
            <person name="Fluegel L."/>
            <person name="Davis C.M."/>
            <person name="Simpson J.R."/>
            <person name="Lauterbach L."/>
            <person name="Steele A.D."/>
            <person name="Gui C."/>
            <person name="Meng S."/>
            <person name="Li G."/>
            <person name="Viehrig K."/>
            <person name="Ye F."/>
            <person name="Su P."/>
            <person name="Kiefer A.F."/>
            <person name="Nichols A."/>
            <person name="Cepeda A.J."/>
            <person name="Yan W."/>
            <person name="Fan B."/>
            <person name="Jiang Y."/>
            <person name="Adhikari A."/>
            <person name="Zheng C.-J."/>
            <person name="Schuster L."/>
            <person name="Cowan T.M."/>
            <person name="Smanski M.J."/>
            <person name="Chevrette M.G."/>
            <person name="De Carvalho L.P.S."/>
            <person name="Shen B."/>
        </authorList>
    </citation>
    <scope>NUCLEOTIDE SEQUENCE [LARGE SCALE GENOMIC DNA]</scope>
    <source>
        <strain evidence="1 2">NPDC002593</strain>
    </source>
</reference>
<dbReference type="RefSeq" id="WP_040825345.1">
    <property type="nucleotide sequence ID" value="NZ_JBIAQY010000002.1"/>
</dbReference>
<evidence type="ECO:0000313" key="1">
    <source>
        <dbReference type="EMBL" id="MFF3567474.1"/>
    </source>
</evidence>
<keyword evidence="2" id="KW-1185">Reference proteome</keyword>
<name>A0ABW6RTY6_9NOCA</name>
<organism evidence="1 2">
    <name type="scientific">Nocardia jiangxiensis</name>
    <dbReference type="NCBI Taxonomy" id="282685"/>
    <lineage>
        <taxon>Bacteria</taxon>
        <taxon>Bacillati</taxon>
        <taxon>Actinomycetota</taxon>
        <taxon>Actinomycetes</taxon>
        <taxon>Mycobacteriales</taxon>
        <taxon>Nocardiaceae</taxon>
        <taxon>Nocardia</taxon>
    </lineage>
</organism>
<comment type="caution">
    <text evidence="1">The sequence shown here is derived from an EMBL/GenBank/DDBJ whole genome shotgun (WGS) entry which is preliminary data.</text>
</comment>
<evidence type="ECO:0000313" key="2">
    <source>
        <dbReference type="Proteomes" id="UP001601992"/>
    </source>
</evidence>
<sequence>MSYVGRCGYHSFTAEGTHAVALITVGVADTPHQGGSARAGRSKTAWRGLSCVERFAAHPNSRAEQSMLAMPACIS</sequence>
<proteinExistence type="predicted"/>
<protein>
    <submittedName>
        <fullName evidence="1">Uncharacterized protein</fullName>
    </submittedName>
</protein>
<gene>
    <name evidence="1" type="ORF">ACFYXQ_06790</name>
</gene>
<accession>A0ABW6RTY6</accession>
<dbReference type="EMBL" id="JBIAQY010000002">
    <property type="protein sequence ID" value="MFF3567474.1"/>
    <property type="molecule type" value="Genomic_DNA"/>
</dbReference>
<dbReference type="Proteomes" id="UP001601992">
    <property type="component" value="Unassembled WGS sequence"/>
</dbReference>